<sequence length="223" mass="24691">MKAVCLLSGGMDSATLAYYARDMGYTLLPLHIRYGQRTESKELGCAERLARRLGAEPPVVISLEYFRAFGASSLTDPEMAVERHDDASPEHPNTYVPFRNANLLAIATSFAEARGAEAIFIGVQAGDYAGYPDCRPEFIEAFQKVIDLGTMTETPIRLFAPFVGMNKTEILRTGFALDVPYEETWSCYGEDDLACGICSSCHYRLEAFANTGRADPIRYRGQQ</sequence>
<dbReference type="EMBL" id="JWHL01000004">
    <property type="protein sequence ID" value="MBR1368710.1"/>
    <property type="molecule type" value="Genomic_DNA"/>
</dbReference>
<comment type="pathway">
    <text evidence="1 11">Purine metabolism; 7-cyano-7-deazaguanine biosynthesis.</text>
</comment>
<feature type="binding site" evidence="11">
    <location>
        <position position="195"/>
    </location>
    <ligand>
        <name>Zn(2+)</name>
        <dbReference type="ChEBI" id="CHEBI:29105"/>
    </ligand>
</feature>
<comment type="similarity">
    <text evidence="8 11">Belongs to the QueC family.</text>
</comment>
<comment type="caution">
    <text evidence="12">The sequence shown here is derived from an EMBL/GenBank/DDBJ whole genome shotgun (WGS) entry which is preliminary data.</text>
</comment>
<feature type="binding site" evidence="11">
    <location>
        <position position="187"/>
    </location>
    <ligand>
        <name>Zn(2+)</name>
        <dbReference type="ChEBI" id="CHEBI:29105"/>
    </ligand>
</feature>
<comment type="function">
    <text evidence="7 11">Catalyzes the ATP-dependent conversion of 7-carboxy-7-deazaguanine (CDG) to 7-cyano-7-deazaguanine (preQ(0)).</text>
</comment>
<evidence type="ECO:0000256" key="11">
    <source>
        <dbReference type="HAMAP-Rule" id="MF_01633"/>
    </source>
</evidence>
<feature type="binding site" evidence="11">
    <location>
        <position position="201"/>
    </location>
    <ligand>
        <name>Zn(2+)</name>
        <dbReference type="ChEBI" id="CHEBI:29105"/>
    </ligand>
</feature>
<dbReference type="RefSeq" id="WP_211530353.1">
    <property type="nucleotide sequence ID" value="NZ_JWHL01000004.1"/>
</dbReference>
<evidence type="ECO:0000313" key="13">
    <source>
        <dbReference type="Proteomes" id="UP000730161"/>
    </source>
</evidence>
<reference evidence="12" key="1">
    <citation type="submission" date="2014-12" db="EMBL/GenBank/DDBJ databases">
        <authorList>
            <person name="Huang H.-H."/>
            <person name="Chen S.-C."/>
            <person name="Lai M.-C."/>
        </authorList>
    </citation>
    <scope>NUCLEOTIDE SEQUENCE</scope>
    <source>
        <strain evidence="12">K1F9705b</strain>
    </source>
</reference>
<name>A0A8J8B3X9_9EURY</name>
<organism evidence="12 13">
    <name type="scientific">Methanocalculus chunghsingensis</name>
    <dbReference type="NCBI Taxonomy" id="156457"/>
    <lineage>
        <taxon>Archaea</taxon>
        <taxon>Methanobacteriati</taxon>
        <taxon>Methanobacteriota</taxon>
        <taxon>Stenosarchaea group</taxon>
        <taxon>Methanomicrobia</taxon>
        <taxon>Methanomicrobiales</taxon>
        <taxon>Methanocalculaceae</taxon>
        <taxon>Methanocalculus</taxon>
    </lineage>
</organism>
<keyword evidence="5 11" id="KW-0862">Zinc</keyword>
<dbReference type="PANTHER" id="PTHR42914:SF1">
    <property type="entry name" value="7-CYANO-7-DEAZAGUANINE SYNTHASE"/>
    <property type="match status" value="1"/>
</dbReference>
<evidence type="ECO:0000256" key="9">
    <source>
        <dbReference type="ARBA" id="ARBA00039149"/>
    </source>
</evidence>
<evidence type="ECO:0000256" key="10">
    <source>
        <dbReference type="ARBA" id="ARBA00047890"/>
    </source>
</evidence>
<evidence type="ECO:0000256" key="1">
    <source>
        <dbReference type="ARBA" id="ARBA00005061"/>
    </source>
</evidence>
<dbReference type="GO" id="GO:0005524">
    <property type="term" value="F:ATP binding"/>
    <property type="evidence" value="ECO:0007669"/>
    <property type="project" value="UniProtKB-UniRule"/>
</dbReference>
<keyword evidence="6 11" id="KW-0067">ATP-binding</keyword>
<accession>A0A8J8B3X9</accession>
<dbReference type="Gene3D" id="3.40.50.620">
    <property type="entry name" value="HUPs"/>
    <property type="match status" value="1"/>
</dbReference>
<dbReference type="GO" id="GO:0008270">
    <property type="term" value="F:zinc ion binding"/>
    <property type="evidence" value="ECO:0007669"/>
    <property type="project" value="UniProtKB-UniRule"/>
</dbReference>
<gene>
    <name evidence="11" type="primary">queC</name>
    <name evidence="12" type="ORF">RJ53_03980</name>
</gene>
<dbReference type="PANTHER" id="PTHR42914">
    <property type="entry name" value="7-CYANO-7-DEAZAGUANINE SYNTHASE"/>
    <property type="match status" value="1"/>
</dbReference>
<dbReference type="CDD" id="cd01995">
    <property type="entry name" value="QueC-like"/>
    <property type="match status" value="1"/>
</dbReference>
<proteinExistence type="inferred from homology"/>
<dbReference type="UniPathway" id="UPA00391"/>
<dbReference type="Proteomes" id="UP000730161">
    <property type="component" value="Unassembled WGS sequence"/>
</dbReference>
<evidence type="ECO:0000256" key="5">
    <source>
        <dbReference type="ARBA" id="ARBA00022833"/>
    </source>
</evidence>
<dbReference type="AlphaFoldDB" id="A0A8J8B3X9"/>
<evidence type="ECO:0000256" key="8">
    <source>
        <dbReference type="ARBA" id="ARBA00037993"/>
    </source>
</evidence>
<dbReference type="PIRSF" id="PIRSF006293">
    <property type="entry name" value="ExsB"/>
    <property type="match status" value="1"/>
</dbReference>
<comment type="cofactor">
    <cofactor evidence="11">
        <name>Zn(2+)</name>
        <dbReference type="ChEBI" id="CHEBI:29105"/>
    </cofactor>
    <text evidence="11">Binds 1 zinc ion per subunit.</text>
</comment>
<keyword evidence="4 11" id="KW-0547">Nucleotide-binding</keyword>
<evidence type="ECO:0000256" key="4">
    <source>
        <dbReference type="ARBA" id="ARBA00022741"/>
    </source>
</evidence>
<dbReference type="InterPro" id="IPR018317">
    <property type="entry name" value="QueC"/>
</dbReference>
<dbReference type="EC" id="6.3.4.20" evidence="9 11"/>
<dbReference type="Pfam" id="PF06508">
    <property type="entry name" value="QueC"/>
    <property type="match status" value="1"/>
</dbReference>
<dbReference type="InterPro" id="IPR014729">
    <property type="entry name" value="Rossmann-like_a/b/a_fold"/>
</dbReference>
<keyword evidence="2 11" id="KW-0436">Ligase</keyword>
<dbReference type="GO" id="GO:0016879">
    <property type="term" value="F:ligase activity, forming carbon-nitrogen bonds"/>
    <property type="evidence" value="ECO:0007669"/>
    <property type="project" value="UniProtKB-UniRule"/>
</dbReference>
<evidence type="ECO:0000256" key="2">
    <source>
        <dbReference type="ARBA" id="ARBA00022598"/>
    </source>
</evidence>
<keyword evidence="13" id="KW-1185">Reference proteome</keyword>
<keyword evidence="3 11" id="KW-0479">Metal-binding</keyword>
<dbReference type="HAMAP" id="MF_01633">
    <property type="entry name" value="QueC"/>
    <property type="match status" value="1"/>
</dbReference>
<protein>
    <recommendedName>
        <fullName evidence="9 11">7-cyano-7-deazaguanine synthase</fullName>
        <ecNumber evidence="9 11">6.3.4.20</ecNumber>
    </recommendedName>
    <alternativeName>
        <fullName evidence="11">7-cyano-7-carbaguanine synthase</fullName>
    </alternativeName>
    <alternativeName>
        <fullName evidence="11">Archaeosine biosynthesis protein QueC</fullName>
    </alternativeName>
    <alternativeName>
        <fullName evidence="11">PreQ(0) synthase</fullName>
    </alternativeName>
</protein>
<comment type="catalytic activity">
    <reaction evidence="10 11">
        <text>7-carboxy-7-carbaguanine + NH4(+) + 2 ATP = 7-cyano-7-carbaguanine + 2 AMP + 2 diphosphate + 2 H(+)</text>
        <dbReference type="Rhea" id="RHEA:27982"/>
        <dbReference type="ChEBI" id="CHEBI:15378"/>
        <dbReference type="ChEBI" id="CHEBI:28938"/>
        <dbReference type="ChEBI" id="CHEBI:30616"/>
        <dbReference type="ChEBI" id="CHEBI:33019"/>
        <dbReference type="ChEBI" id="CHEBI:45075"/>
        <dbReference type="ChEBI" id="CHEBI:61036"/>
        <dbReference type="ChEBI" id="CHEBI:456215"/>
        <dbReference type="EC" id="6.3.4.20"/>
    </reaction>
</comment>
<dbReference type="OrthoDB" id="6532at2157"/>
<dbReference type="NCBIfam" id="TIGR00364">
    <property type="entry name" value="7-cyano-7-deazaguanine synthase QueC"/>
    <property type="match status" value="1"/>
</dbReference>
<dbReference type="SUPFAM" id="SSF52402">
    <property type="entry name" value="Adenine nucleotide alpha hydrolases-like"/>
    <property type="match status" value="1"/>
</dbReference>
<feature type="binding site" evidence="11">
    <location>
        <begin position="7"/>
        <end position="17"/>
    </location>
    <ligand>
        <name>ATP</name>
        <dbReference type="ChEBI" id="CHEBI:30616"/>
    </ligand>
</feature>
<evidence type="ECO:0000256" key="6">
    <source>
        <dbReference type="ARBA" id="ARBA00022840"/>
    </source>
</evidence>
<evidence type="ECO:0000256" key="7">
    <source>
        <dbReference type="ARBA" id="ARBA00037768"/>
    </source>
</evidence>
<evidence type="ECO:0000313" key="12">
    <source>
        <dbReference type="EMBL" id="MBR1368710.1"/>
    </source>
</evidence>
<feature type="binding site" evidence="11">
    <location>
        <position position="198"/>
    </location>
    <ligand>
        <name>Zn(2+)</name>
        <dbReference type="ChEBI" id="CHEBI:29105"/>
    </ligand>
</feature>
<evidence type="ECO:0000256" key="3">
    <source>
        <dbReference type="ARBA" id="ARBA00022723"/>
    </source>
</evidence>